<dbReference type="PROSITE" id="PS00104">
    <property type="entry name" value="EPSP_SYNTHASE_1"/>
    <property type="match status" value="1"/>
</dbReference>
<dbReference type="AlphaFoldDB" id="A0A6J6WHC7"/>
<dbReference type="EMBL" id="CAFAAB010000059">
    <property type="protein sequence ID" value="CAB4782633.1"/>
    <property type="molecule type" value="Genomic_DNA"/>
</dbReference>
<sequence length="426" mass="44971">MTTHVITTTESFTRVVATPGDKSISHRALFISALAAGTSTIRGLSNGEDVARTATIMSQLGATIQVGRDGVVVTGPAEGLRASPETLFCGNSGTTIRLLVGILSGIEGEHHIEGDSSLSRRPMDRVAIPLGLMGVAISGVGESLTPPLVMIGRKTTKAVTYDMPRASAQVKSAILFAGLYGDGDTTVHEDVRTRSNTEEMLEYAGISVKSINRANGRTVSLTPGRPQARQWNIPGDPSQAAFFVVAGLLHPCGDVQVADLYDGAERLGYLSVLSRMGGSIERTQTDIGLRLHVRHSALRGTTIHSTEIPSVDEVPALVVAACAAAGDSRFVEMSELRIKESDRFAESVRLAEALGSTVVVDGDDFTVTGLGTASNFREIEFDAPDDHRMAMASAIAAFCGRGGVIHGTESVETSFPGFFNLLMEPS</sequence>
<comment type="pathway">
    <text evidence="1">Metabolic intermediate biosynthesis; chorismate biosynthesis; chorismate from D-erythrose 4-phosphate and phosphoenolpyruvate: step 6/7.</text>
</comment>
<evidence type="ECO:0000256" key="7">
    <source>
        <dbReference type="ARBA" id="ARBA00023141"/>
    </source>
</evidence>
<proteinExistence type="inferred from homology"/>
<evidence type="ECO:0000256" key="4">
    <source>
        <dbReference type="ARBA" id="ARBA00022490"/>
    </source>
</evidence>
<evidence type="ECO:0000256" key="3">
    <source>
        <dbReference type="ARBA" id="ARBA00012450"/>
    </source>
</evidence>
<keyword evidence="6" id="KW-0808">Transferase</keyword>
<dbReference type="PANTHER" id="PTHR21090">
    <property type="entry name" value="AROM/DEHYDROQUINATE SYNTHASE"/>
    <property type="match status" value="1"/>
</dbReference>
<dbReference type="CDD" id="cd01556">
    <property type="entry name" value="EPSP_synthase"/>
    <property type="match status" value="1"/>
</dbReference>
<comment type="catalytic activity">
    <reaction evidence="8">
        <text>3-phosphoshikimate + phosphoenolpyruvate = 5-O-(1-carboxyvinyl)-3-phosphoshikimate + phosphate</text>
        <dbReference type="Rhea" id="RHEA:21256"/>
        <dbReference type="ChEBI" id="CHEBI:43474"/>
        <dbReference type="ChEBI" id="CHEBI:57701"/>
        <dbReference type="ChEBI" id="CHEBI:58702"/>
        <dbReference type="ChEBI" id="CHEBI:145989"/>
        <dbReference type="EC" id="2.5.1.19"/>
    </reaction>
    <physiologicalReaction direction="left-to-right" evidence="8">
        <dbReference type="Rhea" id="RHEA:21257"/>
    </physiologicalReaction>
</comment>
<dbReference type="EC" id="2.5.1.19" evidence="3"/>
<dbReference type="GO" id="GO:0003866">
    <property type="term" value="F:3-phosphoshikimate 1-carboxyvinyltransferase activity"/>
    <property type="evidence" value="ECO:0007669"/>
    <property type="project" value="UniProtKB-EC"/>
</dbReference>
<dbReference type="GO" id="GO:0008652">
    <property type="term" value="P:amino acid biosynthetic process"/>
    <property type="evidence" value="ECO:0007669"/>
    <property type="project" value="UniProtKB-KW"/>
</dbReference>
<evidence type="ECO:0000256" key="5">
    <source>
        <dbReference type="ARBA" id="ARBA00022605"/>
    </source>
</evidence>
<feature type="domain" description="Enolpyruvate transferase" evidence="9">
    <location>
        <begin position="11"/>
        <end position="420"/>
    </location>
</feature>
<dbReference type="PANTHER" id="PTHR21090:SF5">
    <property type="entry name" value="PENTAFUNCTIONAL AROM POLYPEPTIDE"/>
    <property type="match status" value="1"/>
</dbReference>
<dbReference type="Pfam" id="PF00275">
    <property type="entry name" value="EPSP_synthase"/>
    <property type="match status" value="1"/>
</dbReference>
<organism evidence="10">
    <name type="scientific">freshwater metagenome</name>
    <dbReference type="NCBI Taxonomy" id="449393"/>
    <lineage>
        <taxon>unclassified sequences</taxon>
        <taxon>metagenomes</taxon>
        <taxon>ecological metagenomes</taxon>
    </lineage>
</organism>
<gene>
    <name evidence="10" type="ORF">UFOPK2958_00641</name>
</gene>
<protein>
    <recommendedName>
        <fullName evidence="3">3-phosphoshikimate 1-carboxyvinyltransferase</fullName>
        <ecNumber evidence="3">2.5.1.19</ecNumber>
    </recommendedName>
</protein>
<dbReference type="UniPathway" id="UPA00053">
    <property type="reaction ID" value="UER00089"/>
</dbReference>
<dbReference type="InterPro" id="IPR013792">
    <property type="entry name" value="RNA3'P_cycl/enolpyr_Trfase_a/b"/>
</dbReference>
<dbReference type="InterPro" id="IPR023193">
    <property type="entry name" value="EPSP_synthase_CS"/>
</dbReference>
<dbReference type="NCBIfam" id="TIGR01356">
    <property type="entry name" value="aroA"/>
    <property type="match status" value="1"/>
</dbReference>
<evidence type="ECO:0000256" key="8">
    <source>
        <dbReference type="ARBA" id="ARBA00044633"/>
    </source>
</evidence>
<dbReference type="GO" id="GO:0009423">
    <property type="term" value="P:chorismate biosynthetic process"/>
    <property type="evidence" value="ECO:0007669"/>
    <property type="project" value="UniProtKB-UniPathway"/>
</dbReference>
<keyword evidence="7" id="KW-0057">Aromatic amino acid biosynthesis</keyword>
<evidence type="ECO:0000256" key="2">
    <source>
        <dbReference type="ARBA" id="ARBA00009948"/>
    </source>
</evidence>
<keyword evidence="4" id="KW-0963">Cytoplasm</keyword>
<comment type="similarity">
    <text evidence="2">Belongs to the EPSP synthase family.</text>
</comment>
<dbReference type="InterPro" id="IPR036968">
    <property type="entry name" value="Enolpyruvate_Tfrase_sf"/>
</dbReference>
<evidence type="ECO:0000256" key="6">
    <source>
        <dbReference type="ARBA" id="ARBA00022679"/>
    </source>
</evidence>
<dbReference type="SUPFAM" id="SSF55205">
    <property type="entry name" value="EPT/RTPC-like"/>
    <property type="match status" value="1"/>
</dbReference>
<dbReference type="HAMAP" id="MF_00210">
    <property type="entry name" value="EPSP_synth"/>
    <property type="match status" value="1"/>
</dbReference>
<evidence type="ECO:0000259" key="9">
    <source>
        <dbReference type="Pfam" id="PF00275"/>
    </source>
</evidence>
<keyword evidence="5" id="KW-0028">Amino-acid biosynthesis</keyword>
<dbReference type="InterPro" id="IPR001986">
    <property type="entry name" value="Enolpyruvate_Tfrase_dom"/>
</dbReference>
<dbReference type="PIRSF" id="PIRSF000505">
    <property type="entry name" value="EPSPS"/>
    <property type="match status" value="1"/>
</dbReference>
<name>A0A6J6WHC7_9ZZZZ</name>
<evidence type="ECO:0000256" key="1">
    <source>
        <dbReference type="ARBA" id="ARBA00004811"/>
    </source>
</evidence>
<dbReference type="Gene3D" id="3.65.10.10">
    <property type="entry name" value="Enolpyruvate transferase domain"/>
    <property type="match status" value="2"/>
</dbReference>
<dbReference type="InterPro" id="IPR006264">
    <property type="entry name" value="EPSP_synthase"/>
</dbReference>
<dbReference type="GO" id="GO:0009073">
    <property type="term" value="P:aromatic amino acid family biosynthetic process"/>
    <property type="evidence" value="ECO:0007669"/>
    <property type="project" value="UniProtKB-KW"/>
</dbReference>
<evidence type="ECO:0000313" key="10">
    <source>
        <dbReference type="EMBL" id="CAB4782633.1"/>
    </source>
</evidence>
<accession>A0A6J6WHC7</accession>
<dbReference type="FunFam" id="3.65.10.10:FF:000005">
    <property type="entry name" value="3-phosphoshikimate 1-carboxyvinyltransferase"/>
    <property type="match status" value="1"/>
</dbReference>
<reference evidence="10" key="1">
    <citation type="submission" date="2020-05" db="EMBL/GenBank/DDBJ databases">
        <authorList>
            <person name="Chiriac C."/>
            <person name="Salcher M."/>
            <person name="Ghai R."/>
            <person name="Kavagutti S V."/>
        </authorList>
    </citation>
    <scope>NUCLEOTIDE SEQUENCE</scope>
</reference>